<keyword evidence="4" id="KW-0732">Signal</keyword>
<dbReference type="EC" id="3.2.1.21" evidence="3"/>
<dbReference type="Gene3D" id="3.20.20.300">
    <property type="entry name" value="Glycoside hydrolase, family 3, N-terminal domain"/>
    <property type="match status" value="1"/>
</dbReference>
<dbReference type="FunFam" id="2.60.40.10:FF:000495">
    <property type="entry name" value="Periplasmic beta-glucosidase"/>
    <property type="match status" value="1"/>
</dbReference>
<dbReference type="SMART" id="SM01217">
    <property type="entry name" value="Fn3_like"/>
    <property type="match status" value="1"/>
</dbReference>
<keyword evidence="10" id="KW-1185">Reference proteome</keyword>
<keyword evidence="6 7" id="KW-0326">Glycosidase</keyword>
<dbReference type="PANTHER" id="PTHR30620">
    <property type="entry name" value="PERIPLASMIC BETA-GLUCOSIDASE-RELATED"/>
    <property type="match status" value="1"/>
</dbReference>
<dbReference type="EMBL" id="LR215048">
    <property type="protein sequence ID" value="VEU81205.1"/>
    <property type="molecule type" value="Genomic_DNA"/>
</dbReference>
<proteinExistence type="inferred from homology"/>
<dbReference type="InterPro" id="IPR001764">
    <property type="entry name" value="Glyco_hydro_3_N"/>
</dbReference>
<dbReference type="PRINTS" id="PR00133">
    <property type="entry name" value="GLHYDRLASE3"/>
</dbReference>
<evidence type="ECO:0000256" key="7">
    <source>
        <dbReference type="RuleBase" id="RU361161"/>
    </source>
</evidence>
<dbReference type="OrthoDB" id="9805821at2"/>
<dbReference type="GO" id="GO:0009251">
    <property type="term" value="P:glucan catabolic process"/>
    <property type="evidence" value="ECO:0007669"/>
    <property type="project" value="TreeGrafter"/>
</dbReference>
<dbReference type="InterPro" id="IPR036881">
    <property type="entry name" value="Glyco_hydro_3_C_sf"/>
</dbReference>
<dbReference type="PANTHER" id="PTHR30620:SF16">
    <property type="entry name" value="LYSOSOMAL BETA GLUCOSIDASE"/>
    <property type="match status" value="1"/>
</dbReference>
<keyword evidence="5 7" id="KW-0378">Hydrolase</keyword>
<evidence type="ECO:0000313" key="10">
    <source>
        <dbReference type="Proteomes" id="UP000289841"/>
    </source>
</evidence>
<evidence type="ECO:0000313" key="9">
    <source>
        <dbReference type="EMBL" id="VEU81205.1"/>
    </source>
</evidence>
<comment type="catalytic activity">
    <reaction evidence="1">
        <text>Hydrolysis of terminal, non-reducing beta-D-glucosyl residues with release of beta-D-glucose.</text>
        <dbReference type="EC" id="3.2.1.21"/>
    </reaction>
</comment>
<dbReference type="SUPFAM" id="SSF52279">
    <property type="entry name" value="Beta-D-glucan exohydrolase, C-terminal domain"/>
    <property type="match status" value="1"/>
</dbReference>
<dbReference type="SUPFAM" id="SSF51445">
    <property type="entry name" value="(Trans)glycosidases"/>
    <property type="match status" value="1"/>
</dbReference>
<dbReference type="Pfam" id="PF14310">
    <property type="entry name" value="Fn3-like"/>
    <property type="match status" value="1"/>
</dbReference>
<dbReference type="InterPro" id="IPR036962">
    <property type="entry name" value="Glyco_hydro_3_N_sf"/>
</dbReference>
<dbReference type="AlphaFoldDB" id="A0A449BFL1"/>
<dbReference type="Gene3D" id="3.40.50.1700">
    <property type="entry name" value="Glycoside hydrolase family 3 C-terminal domain"/>
    <property type="match status" value="1"/>
</dbReference>
<dbReference type="InterPro" id="IPR017853">
    <property type="entry name" value="GH"/>
</dbReference>
<dbReference type="InterPro" id="IPR051915">
    <property type="entry name" value="Cellulose_Degrad_GH3"/>
</dbReference>
<dbReference type="Pfam" id="PF00933">
    <property type="entry name" value="Glyco_hydro_3"/>
    <property type="match status" value="1"/>
</dbReference>
<protein>
    <recommendedName>
        <fullName evidence="3">beta-glucosidase</fullName>
        <ecNumber evidence="3">3.2.1.21</ecNumber>
    </recommendedName>
</protein>
<evidence type="ECO:0000256" key="5">
    <source>
        <dbReference type="ARBA" id="ARBA00022801"/>
    </source>
</evidence>
<dbReference type="Gene3D" id="2.60.40.10">
    <property type="entry name" value="Immunoglobulins"/>
    <property type="match status" value="1"/>
</dbReference>
<evidence type="ECO:0000256" key="1">
    <source>
        <dbReference type="ARBA" id="ARBA00000448"/>
    </source>
</evidence>
<dbReference type="PROSITE" id="PS00775">
    <property type="entry name" value="GLYCOSYL_HYDROL_F3"/>
    <property type="match status" value="1"/>
</dbReference>
<accession>A0A449BFL1</accession>
<dbReference type="InterPro" id="IPR002772">
    <property type="entry name" value="Glyco_hydro_3_C"/>
</dbReference>
<dbReference type="GO" id="GO:0008422">
    <property type="term" value="F:beta-glucosidase activity"/>
    <property type="evidence" value="ECO:0007669"/>
    <property type="project" value="UniProtKB-EC"/>
</dbReference>
<gene>
    <name evidence="9" type="primary">bglX</name>
    <name evidence="9" type="ORF">NCTC10138_01603</name>
</gene>
<comment type="similarity">
    <text evidence="2 7">Belongs to the glycosyl hydrolase 3 family.</text>
</comment>
<dbReference type="InterPro" id="IPR019800">
    <property type="entry name" value="Glyco_hydro_3_AS"/>
</dbReference>
<sequence>MKELLKKMTIEEKLGQLIQIAPFFYIKDLKNELYGPAVDLGLSKEQIYKTGSVLGIGSPEEMIEVQKKYLENNRLGIPLMFMADIVHGYETIFPIPLAIASSWNEELITASARVSAKESITSGIHVTFSPMADLTRDPRWGRVMEGYGEDPYLNYRFSAAATKGYQGKNIKNDGIAACVKHFAAYGLSEAGREYNTVDLSEYQLKQNYLSGYQGAIDAGAKMVMTSFNLFNGIPATMNKHLIKDILREEMKFNGVVISDYNGLRETIIHGISKDNKDAAINCIDATLDIEMVSGTYMTELKSEFENGTLPIKLLDEAVLRILNLKNELGLFEDPFKGVSRVEHDKIVLSKSHLDYAKKAADESIVLLENKNNVLPLKENQKVFLIGPNAHERNLNGAWSWHGKRDVNENLFDLLSKKNLVHNIDAADVVVYFGGEKFNESGEAKSKTDINFNFGQLEEIKKLSAYGKPIITVVASGRPLILTDVAKHSDAVIQAWFLGTKAAESISDVIYGNVNPSGKLTMTFPRSIGQVPIYYNALNTGRPKNNYDNEYTSVYIDSPNTPLYPFGYGLSYSKFVYGEIKLNKEVMRENEKIVVEINVSNDSSRAGFETIQLYIRDIFAKVSRPLKELKKYQKVWFEANETKTISFEITESDLVYYDSNLKQRIDEGDFIVYVGPSSDNVKENIFKYSGRTKEIWLSLIHKLV</sequence>
<evidence type="ECO:0000256" key="2">
    <source>
        <dbReference type="ARBA" id="ARBA00005336"/>
    </source>
</evidence>
<feature type="domain" description="Fibronectin type III-like" evidence="8">
    <location>
        <begin position="608"/>
        <end position="677"/>
    </location>
</feature>
<dbReference type="Pfam" id="PF01915">
    <property type="entry name" value="Glyco_hydro_3_C"/>
    <property type="match status" value="1"/>
</dbReference>
<dbReference type="STRING" id="1278311.GCA_000428705_00578"/>
<evidence type="ECO:0000259" key="8">
    <source>
        <dbReference type="SMART" id="SM01217"/>
    </source>
</evidence>
<evidence type="ECO:0000256" key="3">
    <source>
        <dbReference type="ARBA" id="ARBA00012744"/>
    </source>
</evidence>
<dbReference type="InterPro" id="IPR026891">
    <property type="entry name" value="Fn3-like"/>
</dbReference>
<evidence type="ECO:0000256" key="4">
    <source>
        <dbReference type="ARBA" id="ARBA00022729"/>
    </source>
</evidence>
<reference evidence="9 10" key="1">
    <citation type="submission" date="2019-01" db="EMBL/GenBank/DDBJ databases">
        <authorList>
            <consortium name="Pathogen Informatics"/>
        </authorList>
    </citation>
    <scope>NUCLEOTIDE SEQUENCE [LARGE SCALE GENOMIC DNA]</scope>
    <source>
        <strain evidence="9 10">NCTC10138</strain>
    </source>
</reference>
<name>A0A449BFL1_HAPAX</name>
<dbReference type="KEGG" id="aaxa:NCTC10138_01603"/>
<organism evidence="9 10">
    <name type="scientific">Haploplasma axanthum</name>
    <name type="common">Acholeplasma axanthum</name>
    <dbReference type="NCBI Taxonomy" id="29552"/>
    <lineage>
        <taxon>Bacteria</taxon>
        <taxon>Bacillati</taxon>
        <taxon>Mycoplasmatota</taxon>
        <taxon>Mollicutes</taxon>
        <taxon>Acholeplasmatales</taxon>
        <taxon>Acholeplasmataceae</taxon>
        <taxon>Haploplasma</taxon>
    </lineage>
</organism>
<evidence type="ECO:0000256" key="6">
    <source>
        <dbReference type="ARBA" id="ARBA00023295"/>
    </source>
</evidence>
<dbReference type="Proteomes" id="UP000289841">
    <property type="component" value="Chromosome"/>
</dbReference>
<dbReference type="InterPro" id="IPR013783">
    <property type="entry name" value="Ig-like_fold"/>
</dbReference>